<dbReference type="SUPFAM" id="SSF54909">
    <property type="entry name" value="Dimeric alpha+beta barrel"/>
    <property type="match status" value="1"/>
</dbReference>
<evidence type="ECO:0000259" key="1">
    <source>
        <dbReference type="Pfam" id="PF03992"/>
    </source>
</evidence>
<organism evidence="2 3">
    <name type="scientific">Streptosporangium pseudovulgare</name>
    <dbReference type="NCBI Taxonomy" id="35765"/>
    <lineage>
        <taxon>Bacteria</taxon>
        <taxon>Bacillati</taxon>
        <taxon>Actinomycetota</taxon>
        <taxon>Actinomycetes</taxon>
        <taxon>Streptosporangiales</taxon>
        <taxon>Streptosporangiaceae</taxon>
        <taxon>Streptosporangium</taxon>
    </lineage>
</organism>
<dbReference type="InterPro" id="IPR007138">
    <property type="entry name" value="ABM_dom"/>
</dbReference>
<gene>
    <name evidence="2" type="ORF">GCM10010140_57230</name>
</gene>
<evidence type="ECO:0000313" key="3">
    <source>
        <dbReference type="Proteomes" id="UP000611554"/>
    </source>
</evidence>
<keyword evidence="2" id="KW-0503">Monooxygenase</keyword>
<comment type="caution">
    <text evidence="2">The sequence shown here is derived from an EMBL/GenBank/DDBJ whole genome shotgun (WGS) entry which is preliminary data.</text>
</comment>
<sequence>MVGEVRVLLYAAAPAGDPGAVERAYHAVSGRLAGTPGLLGNELLGDARRTGGFVVLSRWRDMASFRAWEEGAGHRGTTSPLRPLQDRGRAETFGIYEVVADYS</sequence>
<dbReference type="RefSeq" id="WP_189249563.1">
    <property type="nucleotide sequence ID" value="NZ_BMQJ01000016.1"/>
</dbReference>
<name>A0ABQ2RCB5_9ACTN</name>
<keyword evidence="2" id="KW-0560">Oxidoreductase</keyword>
<dbReference type="GO" id="GO:0004497">
    <property type="term" value="F:monooxygenase activity"/>
    <property type="evidence" value="ECO:0007669"/>
    <property type="project" value="UniProtKB-KW"/>
</dbReference>
<accession>A0ABQ2RCB5</accession>
<proteinExistence type="predicted"/>
<feature type="domain" description="ABM" evidence="1">
    <location>
        <begin position="12"/>
        <end position="75"/>
    </location>
</feature>
<dbReference type="EMBL" id="BMQJ01000016">
    <property type="protein sequence ID" value="GGQ19483.1"/>
    <property type="molecule type" value="Genomic_DNA"/>
</dbReference>
<reference evidence="3" key="1">
    <citation type="journal article" date="2019" name="Int. J. Syst. Evol. Microbiol.">
        <title>The Global Catalogue of Microorganisms (GCM) 10K type strain sequencing project: providing services to taxonomists for standard genome sequencing and annotation.</title>
        <authorList>
            <consortium name="The Broad Institute Genomics Platform"/>
            <consortium name="The Broad Institute Genome Sequencing Center for Infectious Disease"/>
            <person name="Wu L."/>
            <person name="Ma J."/>
        </authorList>
    </citation>
    <scope>NUCLEOTIDE SEQUENCE [LARGE SCALE GENOMIC DNA]</scope>
    <source>
        <strain evidence="3">JCM 3115</strain>
    </source>
</reference>
<protein>
    <submittedName>
        <fullName evidence="2">Antibiotic biosynthesis monooxygenase</fullName>
    </submittedName>
</protein>
<dbReference type="InterPro" id="IPR011008">
    <property type="entry name" value="Dimeric_a/b-barrel"/>
</dbReference>
<dbReference type="Proteomes" id="UP000611554">
    <property type="component" value="Unassembled WGS sequence"/>
</dbReference>
<dbReference type="Gene3D" id="3.30.70.100">
    <property type="match status" value="1"/>
</dbReference>
<dbReference type="Pfam" id="PF03992">
    <property type="entry name" value="ABM"/>
    <property type="match status" value="1"/>
</dbReference>
<evidence type="ECO:0000313" key="2">
    <source>
        <dbReference type="EMBL" id="GGQ19483.1"/>
    </source>
</evidence>
<keyword evidence="3" id="KW-1185">Reference proteome</keyword>